<name>A0A444Y223_ARAHY</name>
<dbReference type="Gene3D" id="3.40.50.300">
    <property type="entry name" value="P-loop containing nucleotide triphosphate hydrolases"/>
    <property type="match status" value="1"/>
</dbReference>
<dbReference type="GO" id="GO:0003924">
    <property type="term" value="F:GTPase activity"/>
    <property type="evidence" value="ECO:0007669"/>
    <property type="project" value="InterPro"/>
</dbReference>
<accession>A0A444Y223</accession>
<dbReference type="InterPro" id="IPR027417">
    <property type="entry name" value="P-loop_NTPase"/>
</dbReference>
<dbReference type="Pfam" id="PF00071">
    <property type="entry name" value="Ras"/>
    <property type="match status" value="1"/>
</dbReference>
<dbReference type="SUPFAM" id="SSF52540">
    <property type="entry name" value="P-loop containing nucleoside triphosphate hydrolases"/>
    <property type="match status" value="1"/>
</dbReference>
<dbReference type="PRINTS" id="PR00449">
    <property type="entry name" value="RASTRNSFRMNG"/>
</dbReference>
<reference evidence="2 3" key="1">
    <citation type="submission" date="2019-01" db="EMBL/GenBank/DDBJ databases">
        <title>Sequencing of cultivated peanut Arachis hypogaea provides insights into genome evolution and oil improvement.</title>
        <authorList>
            <person name="Chen X."/>
        </authorList>
    </citation>
    <scope>NUCLEOTIDE SEQUENCE [LARGE SCALE GENOMIC DNA]</scope>
    <source>
        <strain evidence="3">cv. Fuhuasheng</strain>
        <tissue evidence="2">Leaves</tissue>
    </source>
</reference>
<dbReference type="InterPro" id="IPR001806">
    <property type="entry name" value="Small_GTPase"/>
</dbReference>
<dbReference type="GO" id="GO:0005525">
    <property type="term" value="F:GTP binding"/>
    <property type="evidence" value="ECO:0007669"/>
    <property type="project" value="InterPro"/>
</dbReference>
<gene>
    <name evidence="2" type="ORF">Ahy_B08g091377</name>
</gene>
<dbReference type="AlphaFoldDB" id="A0A444Y223"/>
<keyword evidence="1" id="KW-0547">Nucleotide-binding</keyword>
<organism evidence="2 3">
    <name type="scientific">Arachis hypogaea</name>
    <name type="common">Peanut</name>
    <dbReference type="NCBI Taxonomy" id="3818"/>
    <lineage>
        <taxon>Eukaryota</taxon>
        <taxon>Viridiplantae</taxon>
        <taxon>Streptophyta</taxon>
        <taxon>Embryophyta</taxon>
        <taxon>Tracheophyta</taxon>
        <taxon>Spermatophyta</taxon>
        <taxon>Magnoliopsida</taxon>
        <taxon>eudicotyledons</taxon>
        <taxon>Gunneridae</taxon>
        <taxon>Pentapetalae</taxon>
        <taxon>rosids</taxon>
        <taxon>fabids</taxon>
        <taxon>Fabales</taxon>
        <taxon>Fabaceae</taxon>
        <taxon>Papilionoideae</taxon>
        <taxon>50 kb inversion clade</taxon>
        <taxon>dalbergioids sensu lato</taxon>
        <taxon>Dalbergieae</taxon>
        <taxon>Pterocarpus clade</taxon>
        <taxon>Arachis</taxon>
    </lineage>
</organism>
<dbReference type="PANTHER" id="PTHR47978">
    <property type="match status" value="1"/>
</dbReference>
<evidence type="ECO:0000313" key="2">
    <source>
        <dbReference type="EMBL" id="RYQ95973.1"/>
    </source>
</evidence>
<evidence type="ECO:0000256" key="1">
    <source>
        <dbReference type="ARBA" id="ARBA00022741"/>
    </source>
</evidence>
<keyword evidence="3" id="KW-1185">Reference proteome</keyword>
<evidence type="ECO:0000313" key="3">
    <source>
        <dbReference type="Proteomes" id="UP000289738"/>
    </source>
</evidence>
<dbReference type="Proteomes" id="UP000289738">
    <property type="component" value="Chromosome B08"/>
</dbReference>
<protein>
    <submittedName>
        <fullName evidence="2">Uncharacterized protein</fullName>
    </submittedName>
</protein>
<dbReference type="EMBL" id="SDMP01000018">
    <property type="protein sequence ID" value="RYQ95973.1"/>
    <property type="molecule type" value="Genomic_DNA"/>
</dbReference>
<comment type="caution">
    <text evidence="2">The sequence shown here is derived from an EMBL/GenBank/DDBJ whole genome shotgun (WGS) entry which is preliminary data.</text>
</comment>
<sequence>MSQELKQLQSMLPIICFRDGSPALPDALSMTNSAISTSALVIETMEALTMAKLDICASPDSLIISLDKLMTVFLGDMGAGKTSLVLRFVKGQFSEYQESIIGAAFFTQVLSLNEATVKFDIWPNTSNCCALLLIRSGDTRC</sequence>
<proteinExistence type="predicted"/>